<evidence type="ECO:0000256" key="1">
    <source>
        <dbReference type="SAM" id="MobiDB-lite"/>
    </source>
</evidence>
<gene>
    <name evidence="2" type="ORF">MMF98_17125</name>
</gene>
<sequence>MVAIAVMALLAVLSWRGLDGMTRAQAQTQLRADEVLTLQAGLDQWGADLDAMVQLPQFDAINWDGRVLRLTRRSTVSPYDGALVVAWARRNTASGSQWLRWQSPALLTRGDLQDAWDRAALWAQNPSDEEKKREVAIVPLEQWQIFYYRSDAWTNPLSSDGTTPPSGGTTPPGTPPTTGTTTAAVPDGVRLVLTLPPGQALSGTLVRDWVRPIVGGGKS</sequence>
<name>A0A9X1VZB4_9BURK</name>
<dbReference type="Proteomes" id="UP001139447">
    <property type="component" value="Unassembled WGS sequence"/>
</dbReference>
<proteinExistence type="predicted"/>
<protein>
    <submittedName>
        <fullName evidence="2">General secretion pathway protein J</fullName>
    </submittedName>
</protein>
<organism evidence="2 3">
    <name type="scientific">Variovorax terrae</name>
    <dbReference type="NCBI Taxonomy" id="2923278"/>
    <lineage>
        <taxon>Bacteria</taxon>
        <taxon>Pseudomonadati</taxon>
        <taxon>Pseudomonadota</taxon>
        <taxon>Betaproteobacteria</taxon>
        <taxon>Burkholderiales</taxon>
        <taxon>Comamonadaceae</taxon>
        <taxon>Variovorax</taxon>
    </lineage>
</organism>
<feature type="compositionally biased region" description="Low complexity" evidence="1">
    <location>
        <begin position="161"/>
        <end position="182"/>
    </location>
</feature>
<keyword evidence="3" id="KW-1185">Reference proteome</keyword>
<evidence type="ECO:0000313" key="3">
    <source>
        <dbReference type="Proteomes" id="UP001139447"/>
    </source>
</evidence>
<reference evidence="2" key="1">
    <citation type="submission" date="2022-03" db="EMBL/GenBank/DDBJ databases">
        <authorList>
            <person name="Woo C.Y."/>
        </authorList>
    </citation>
    <scope>NUCLEOTIDE SEQUENCE</scope>
    <source>
        <strain evidence="2">CYS-02</strain>
    </source>
</reference>
<comment type="caution">
    <text evidence="2">The sequence shown here is derived from an EMBL/GenBank/DDBJ whole genome shotgun (WGS) entry which is preliminary data.</text>
</comment>
<evidence type="ECO:0000313" key="2">
    <source>
        <dbReference type="EMBL" id="MCJ0764939.1"/>
    </source>
</evidence>
<dbReference type="EMBL" id="JALGBI010000002">
    <property type="protein sequence ID" value="MCJ0764939.1"/>
    <property type="molecule type" value="Genomic_DNA"/>
</dbReference>
<feature type="region of interest" description="Disordered" evidence="1">
    <location>
        <begin position="156"/>
        <end position="185"/>
    </location>
</feature>
<dbReference type="AlphaFoldDB" id="A0A9X1VZB4"/>
<dbReference type="RefSeq" id="WP_243308661.1">
    <property type="nucleotide sequence ID" value="NZ_JALGBI010000002.1"/>
</dbReference>
<accession>A0A9X1VZB4</accession>